<dbReference type="GO" id="GO:0006071">
    <property type="term" value="P:glycerol metabolic process"/>
    <property type="evidence" value="ECO:0007669"/>
    <property type="project" value="InterPro"/>
</dbReference>
<dbReference type="PANTHER" id="PTHR35787:SF1">
    <property type="entry name" value="GLYCEROL UPTAKE OPERON ANTITERMINATOR REGULATORY PROTEIN"/>
    <property type="match status" value="1"/>
</dbReference>
<name>A0AAN0YS36_PARTM</name>
<proteinExistence type="predicted"/>
<organism evidence="1 2">
    <name type="scientific">Parageobacillus thermoglucosidasius</name>
    <name type="common">Geobacillus thermoglucosidasius</name>
    <dbReference type="NCBI Taxonomy" id="1426"/>
    <lineage>
        <taxon>Bacteria</taxon>
        <taxon>Bacillati</taxon>
        <taxon>Bacillota</taxon>
        <taxon>Bacilli</taxon>
        <taxon>Bacillales</taxon>
        <taxon>Anoxybacillaceae</taxon>
        <taxon>Parageobacillus</taxon>
    </lineage>
</organism>
<dbReference type="SUPFAM" id="SSF110391">
    <property type="entry name" value="GlpP-like"/>
    <property type="match status" value="1"/>
</dbReference>
<dbReference type="InterPro" id="IPR006699">
    <property type="entry name" value="GlpP"/>
</dbReference>
<reference evidence="2" key="1">
    <citation type="journal article" date="2016" name="Genome Announc.">
        <title>Complete Genome Sequence of Geobacillus thermoglucosidasius NCIMB 11955, the Progenitor of a Bioethanol Production Strain.</title>
        <authorList>
            <person name="Sheng L."/>
            <person name="Zhang Y."/>
            <person name="Minton N.P."/>
        </authorList>
    </citation>
    <scope>NUCLEOTIDE SEQUENCE [LARGE SCALE GENOMIC DNA]</scope>
    <source>
        <strain evidence="2">NCIMB 11955</strain>
    </source>
</reference>
<dbReference type="Gene3D" id="3.20.20.70">
    <property type="entry name" value="Aldolase class I"/>
    <property type="match status" value="1"/>
</dbReference>
<dbReference type="EMBL" id="CP016622">
    <property type="protein sequence ID" value="ANZ32136.1"/>
    <property type="molecule type" value="Genomic_DNA"/>
</dbReference>
<dbReference type="GO" id="GO:0001072">
    <property type="term" value="F:transcription antitermination factor activity, RNA binding"/>
    <property type="evidence" value="ECO:0007669"/>
    <property type="project" value="TreeGrafter"/>
</dbReference>
<accession>A0AAN0YS36</accession>
<evidence type="ECO:0000313" key="1">
    <source>
        <dbReference type="EMBL" id="ANZ32136.1"/>
    </source>
</evidence>
<dbReference type="AlphaFoldDB" id="A0AAN0YS36"/>
<dbReference type="Pfam" id="PF04309">
    <property type="entry name" value="G3P_antiterm"/>
    <property type="match status" value="1"/>
</dbReference>
<evidence type="ECO:0000313" key="2">
    <source>
        <dbReference type="Proteomes" id="UP000093052"/>
    </source>
</evidence>
<dbReference type="GO" id="GO:0045893">
    <property type="term" value="P:positive regulation of DNA-templated transcription"/>
    <property type="evidence" value="ECO:0007669"/>
    <property type="project" value="TreeGrafter"/>
</dbReference>
<protein>
    <submittedName>
        <fullName evidence="1">Transcriptional regulator</fullName>
    </submittedName>
</protein>
<keyword evidence="2" id="KW-1185">Reference proteome</keyword>
<gene>
    <name evidence="1" type="ORF">BCV53_10480</name>
</gene>
<dbReference type="InterPro" id="IPR013785">
    <property type="entry name" value="Aldolase_TIM"/>
</dbReference>
<sequence>MFSWFLFIFERGIVLNERWLECLRSDRLIAAIKSPKHLEMFLNTGLQVAFLQTGNISVIKRYVDLLKEQQRFVFLHVEKIPGISYDREGLQFLAKFIKPHGIVTTKSSLVQLAKKERLMAVQRLFLVDTDAVENGIKSIHDIQPDALEIMPGLLPEMIGMIRKQTHVPIITGGLIQHENHIEAALQSGAVSVSTSRPWLWKKWGNIDREEVHACGEN</sequence>
<dbReference type="PIRSF" id="PIRSF016897">
    <property type="entry name" value="GlpP"/>
    <property type="match status" value="1"/>
</dbReference>
<dbReference type="Proteomes" id="UP000093052">
    <property type="component" value="Chromosome"/>
</dbReference>
<dbReference type="PANTHER" id="PTHR35787">
    <property type="entry name" value="GLYCEROL UPTAKE OPERON ANTITERMINATOR REGULATORY PROTEIN"/>
    <property type="match status" value="1"/>
</dbReference>
<dbReference type="KEGG" id="ptl:AOT13_10465"/>